<feature type="compositionally biased region" description="Low complexity" evidence="4">
    <location>
        <begin position="1"/>
        <end position="30"/>
    </location>
</feature>
<dbReference type="Proteomes" id="UP001632038">
    <property type="component" value="Unassembled WGS sequence"/>
</dbReference>
<evidence type="ECO:0000313" key="6">
    <source>
        <dbReference type="Proteomes" id="UP001632038"/>
    </source>
</evidence>
<proteinExistence type="predicted"/>
<dbReference type="PANTHER" id="PTHR44218:SF4">
    <property type="entry name" value="PROTEIN SUPPRESSOR OF PHYA-105 1-LIKE ISOFORM X1"/>
    <property type="match status" value="1"/>
</dbReference>
<dbReference type="AlphaFoldDB" id="A0ABD3BEJ4"/>
<keyword evidence="1 3" id="KW-0853">WD repeat</keyword>
<feature type="compositionally biased region" description="Acidic residues" evidence="4">
    <location>
        <begin position="99"/>
        <end position="110"/>
    </location>
</feature>
<dbReference type="SMART" id="SM00320">
    <property type="entry name" value="WD40"/>
    <property type="match status" value="6"/>
</dbReference>
<dbReference type="InterPro" id="IPR036322">
    <property type="entry name" value="WD40_repeat_dom_sf"/>
</dbReference>
<keyword evidence="2" id="KW-0677">Repeat</keyword>
<dbReference type="PANTHER" id="PTHR44218">
    <property type="entry name" value="PROTEIN SPA1-RELATED 2"/>
    <property type="match status" value="1"/>
</dbReference>
<feature type="compositionally biased region" description="Polar residues" evidence="4">
    <location>
        <begin position="32"/>
        <end position="43"/>
    </location>
</feature>
<gene>
    <name evidence="5" type="primary">SPA1</name>
    <name evidence="5" type="ORF">CASFOL_041358</name>
</gene>
<name>A0ABD3BEJ4_9LAMI</name>
<feature type="repeat" description="WD" evidence="3">
    <location>
        <begin position="535"/>
        <end position="577"/>
    </location>
</feature>
<evidence type="ECO:0000256" key="1">
    <source>
        <dbReference type="ARBA" id="ARBA00022574"/>
    </source>
</evidence>
<dbReference type="SUPFAM" id="SSF56112">
    <property type="entry name" value="Protein kinase-like (PK-like)"/>
    <property type="match status" value="1"/>
</dbReference>
<keyword evidence="6" id="KW-1185">Reference proteome</keyword>
<evidence type="ECO:0000313" key="5">
    <source>
        <dbReference type="EMBL" id="KAL3615697.1"/>
    </source>
</evidence>
<feature type="compositionally biased region" description="Polar residues" evidence="4">
    <location>
        <begin position="80"/>
        <end position="94"/>
    </location>
</feature>
<protein>
    <submittedName>
        <fullName evidence="5">Ornithine decarboxylase antizyme with +1 programmed ribosomal shift Spa1</fullName>
    </submittedName>
</protein>
<dbReference type="PROSITE" id="PS50082">
    <property type="entry name" value="WD_REPEATS_2"/>
    <property type="match status" value="3"/>
</dbReference>
<dbReference type="InterPro" id="IPR019775">
    <property type="entry name" value="WD40_repeat_CS"/>
</dbReference>
<dbReference type="EMBL" id="JAVIJP010000100">
    <property type="protein sequence ID" value="KAL3615697.1"/>
    <property type="molecule type" value="Genomic_DNA"/>
</dbReference>
<feature type="repeat" description="WD" evidence="3">
    <location>
        <begin position="664"/>
        <end position="704"/>
    </location>
</feature>
<evidence type="ECO:0000256" key="2">
    <source>
        <dbReference type="ARBA" id="ARBA00022737"/>
    </source>
</evidence>
<feature type="repeat" description="WD" evidence="3">
    <location>
        <begin position="578"/>
        <end position="620"/>
    </location>
</feature>
<evidence type="ECO:0000256" key="3">
    <source>
        <dbReference type="PROSITE-ProRule" id="PRU00221"/>
    </source>
</evidence>
<sequence>MNNNAPNIPTNPTEPENRTSIVSSSSLHASSRTDWPENSTRTNIDATTTMRSSYQYMLNYQNYVNYSNFVLANPVNNPMAHHNSSAQPLANRGNSNSSTDDEEELSDDIDLQEKVNLREWLELEAESASKADRIEMFRDVVKLVDDEHRQGFVLMDLMPSSFEITGNGDMKYVGRVLCNESFTSGNNPRKRGSEGEGSGGKARKVGEEGRLVIDAKKSGYDWLASNGAEMEKEWYAFPEGFDNKDLSFFNVFCLGLLLFEFMSHFGSLEEHNAAMVDLKQRIISPRFHKRYPKEAGVCFSLLHPDPSSRPTTREILEHESLYELDSSTNPSTDEDSSDDDHDDVASDLLLHFLMSLEQHKQDQVLKMQENIKLLDSDIELARKAYDLRKSSDTKIANVLKNKLLDNLSHLECAYFSLRLNLDHNETPGMDRTDTDVLRCREGGSGAQDQPDPKKPGTRLGALFDGICKLARVRKFEVCGMLRNGDMLNSDKVICSMCFDRDEEYIATAGVAKKIKIFEVGSFLDNDVDVQYPVLEISNGAKISCISWNTYIRNYLVSCDFDGVVQTWDVNTGNRFSRHKEHQNRLWSVDFSRVDPMRFASAGDDCSVRLWSTNEKNSVSVISNRATVCCVQFSPYSSHLLAFGSVDKNIYLYDLRHTRAPWCTIAGHGDTVSYVRFLDFETVVSASTDCSLKLWDLNKTNLVGPSTNACRLTFTGHMNQKNFVGMAVSDGYIATGSETNEVYAYYKSLPIPIATHKLERFDPLNGDEATDCAKHFVSSVCWRTKSQMLVAANSVGNINMLRMIM</sequence>
<dbReference type="InterPro" id="IPR044630">
    <property type="entry name" value="SPA1/2/3/4"/>
</dbReference>
<feature type="region of interest" description="Disordered" evidence="4">
    <location>
        <begin position="80"/>
        <end position="110"/>
    </location>
</feature>
<feature type="region of interest" description="Disordered" evidence="4">
    <location>
        <begin position="1"/>
        <end position="43"/>
    </location>
</feature>
<dbReference type="Gene3D" id="1.10.510.10">
    <property type="entry name" value="Transferase(Phosphotransferase) domain 1"/>
    <property type="match status" value="1"/>
</dbReference>
<dbReference type="InterPro" id="IPR011009">
    <property type="entry name" value="Kinase-like_dom_sf"/>
</dbReference>
<reference evidence="6" key="1">
    <citation type="journal article" date="2024" name="IScience">
        <title>Strigolactones Initiate the Formation of Haustorium-like Structures in Castilleja.</title>
        <authorList>
            <person name="Buerger M."/>
            <person name="Peterson D."/>
            <person name="Chory J."/>
        </authorList>
    </citation>
    <scope>NUCLEOTIDE SEQUENCE [LARGE SCALE GENOMIC DNA]</scope>
</reference>
<dbReference type="InterPro" id="IPR001680">
    <property type="entry name" value="WD40_rpt"/>
</dbReference>
<evidence type="ECO:0000256" key="4">
    <source>
        <dbReference type="SAM" id="MobiDB-lite"/>
    </source>
</evidence>
<organism evidence="5 6">
    <name type="scientific">Castilleja foliolosa</name>
    <dbReference type="NCBI Taxonomy" id="1961234"/>
    <lineage>
        <taxon>Eukaryota</taxon>
        <taxon>Viridiplantae</taxon>
        <taxon>Streptophyta</taxon>
        <taxon>Embryophyta</taxon>
        <taxon>Tracheophyta</taxon>
        <taxon>Spermatophyta</taxon>
        <taxon>Magnoliopsida</taxon>
        <taxon>eudicotyledons</taxon>
        <taxon>Gunneridae</taxon>
        <taxon>Pentapetalae</taxon>
        <taxon>asterids</taxon>
        <taxon>lamiids</taxon>
        <taxon>Lamiales</taxon>
        <taxon>Orobanchaceae</taxon>
        <taxon>Pedicularideae</taxon>
        <taxon>Castillejinae</taxon>
        <taxon>Castilleja</taxon>
    </lineage>
</organism>
<dbReference type="PROSITE" id="PS50294">
    <property type="entry name" value="WD_REPEATS_REGION"/>
    <property type="match status" value="1"/>
</dbReference>
<dbReference type="Gene3D" id="2.130.10.10">
    <property type="entry name" value="YVTN repeat-like/Quinoprotein amine dehydrogenase"/>
    <property type="match status" value="1"/>
</dbReference>
<feature type="region of interest" description="Disordered" evidence="4">
    <location>
        <begin position="183"/>
        <end position="203"/>
    </location>
</feature>
<accession>A0ABD3BEJ4</accession>
<dbReference type="PROSITE" id="PS00678">
    <property type="entry name" value="WD_REPEATS_1"/>
    <property type="match status" value="2"/>
</dbReference>
<dbReference type="InterPro" id="IPR015943">
    <property type="entry name" value="WD40/YVTN_repeat-like_dom_sf"/>
</dbReference>
<comment type="caution">
    <text evidence="5">The sequence shown here is derived from an EMBL/GenBank/DDBJ whole genome shotgun (WGS) entry which is preliminary data.</text>
</comment>
<dbReference type="Pfam" id="PF00400">
    <property type="entry name" value="WD40"/>
    <property type="match status" value="3"/>
</dbReference>
<dbReference type="SUPFAM" id="SSF50978">
    <property type="entry name" value="WD40 repeat-like"/>
    <property type="match status" value="1"/>
</dbReference>